<dbReference type="Proteomes" id="UP001165101">
    <property type="component" value="Unassembled WGS sequence"/>
</dbReference>
<accession>A0ACB5U0R5</accession>
<name>A0ACB5U0R5_CANBO</name>
<protein>
    <submittedName>
        <fullName evidence="1">Unnamed protein product</fullName>
    </submittedName>
</protein>
<gene>
    <name evidence="1" type="ORF">Cboi01_000521700</name>
</gene>
<organism evidence="1 2">
    <name type="scientific">Candida boidinii</name>
    <name type="common">Yeast</name>
    <dbReference type="NCBI Taxonomy" id="5477"/>
    <lineage>
        <taxon>Eukaryota</taxon>
        <taxon>Fungi</taxon>
        <taxon>Dikarya</taxon>
        <taxon>Ascomycota</taxon>
        <taxon>Saccharomycotina</taxon>
        <taxon>Pichiomycetes</taxon>
        <taxon>Pichiales</taxon>
        <taxon>Pichiaceae</taxon>
        <taxon>Ogataea</taxon>
        <taxon>Ogataea/Candida clade</taxon>
    </lineage>
</organism>
<evidence type="ECO:0000313" key="2">
    <source>
        <dbReference type="Proteomes" id="UP001165101"/>
    </source>
</evidence>
<evidence type="ECO:0000313" key="1">
    <source>
        <dbReference type="EMBL" id="GME99207.1"/>
    </source>
</evidence>
<reference evidence="1" key="1">
    <citation type="submission" date="2023-04" db="EMBL/GenBank/DDBJ databases">
        <title>Candida boidinii NBRC 1967.</title>
        <authorList>
            <person name="Ichikawa N."/>
            <person name="Sato H."/>
            <person name="Tonouchi N."/>
        </authorList>
    </citation>
    <scope>NUCLEOTIDE SEQUENCE</scope>
    <source>
        <strain evidence="1">NBRC 1967</strain>
    </source>
</reference>
<proteinExistence type="predicted"/>
<dbReference type="EMBL" id="BSXV01003873">
    <property type="protein sequence ID" value="GME99207.1"/>
    <property type="molecule type" value="Genomic_DNA"/>
</dbReference>
<sequence length="656" mass="71913">MFSSNMKIKREFDTADLSLSSDKDNINNILHSWDMASPPSVNSITANSMTPSDSLLSINSNIQENNINGIHNNLHNSHYLSNNNSINSTNNNTNGNNGHDFSYFTARQVGMDPIQNFRSVTPQSATRRRIGEISVPVDEYVAPLNAMNNNLNNFMSSFNGNNPEDPNNNDNNTTTIDNINDNNNSENINTGNFTTNTANTINNSNSNINASTNDISSMIANPASSTNINNDIMNQFPSNSQNSNNLNNNNKNRDISISNSDLKNNNNNNIHGSVGTPFEQSGYGDVPFPFSGGGLLDILSNDDPQEMYKLKNGSSASLSTNSSYYSANDHTMEGGLFPLFPLIGPNYSTNGNTNSNNNNNNNTSGNHHGNNMNMNTSNGHAHSSSFHSSTSSNNGHQYQQFIHQPSSHQLHNHQMDNTSTSFNGINNTPEKLQRNNTGNSSKLSYKNLNYHNNKSSNNTNNNSNNNNSGFLPKHYTGGSIHSIHSTHSQSQSNTHHNAHHGHGSHNNHFSPYPAPRRSNSFLSISSSNTLSSSLAGGNSPPQRPQLLTMNSTDSINGFQLQNSKTNTTLMDDLYQIKTYTDNLKSKLENVDEMEGSSNNNINNNNIDQMDINISNMNINPNITNNNNNINNNNINNNNGGNNKNRFINSGTPDSVI</sequence>
<keyword evidence="2" id="KW-1185">Reference proteome</keyword>
<comment type="caution">
    <text evidence="1">The sequence shown here is derived from an EMBL/GenBank/DDBJ whole genome shotgun (WGS) entry which is preliminary data.</text>
</comment>